<evidence type="ECO:0000256" key="6">
    <source>
        <dbReference type="PROSITE-ProRule" id="PRU10141"/>
    </source>
</evidence>
<dbReference type="Proteomes" id="UP001107558">
    <property type="component" value="Chromosome 4"/>
</dbReference>
<evidence type="ECO:0000256" key="3">
    <source>
        <dbReference type="ARBA" id="ARBA00022741"/>
    </source>
</evidence>
<dbReference type="GO" id="GO:0004674">
    <property type="term" value="F:protein serine/threonine kinase activity"/>
    <property type="evidence" value="ECO:0007669"/>
    <property type="project" value="UniProtKB-KW"/>
</dbReference>
<accession>A0A9J6BFU1</accession>
<dbReference type="EMBL" id="JADBJN010000004">
    <property type="protein sequence ID" value="KAG5668355.1"/>
    <property type="molecule type" value="Genomic_DNA"/>
</dbReference>
<keyword evidence="5 6" id="KW-0067">ATP-binding</keyword>
<keyword evidence="3 6" id="KW-0547">Nucleotide-binding</keyword>
<dbReference type="PROSITE" id="PS50011">
    <property type="entry name" value="PROTEIN_KINASE_DOM"/>
    <property type="match status" value="1"/>
</dbReference>
<dbReference type="InterPro" id="IPR017441">
    <property type="entry name" value="Protein_kinase_ATP_BS"/>
</dbReference>
<dbReference type="GO" id="GO:0005524">
    <property type="term" value="F:ATP binding"/>
    <property type="evidence" value="ECO:0007669"/>
    <property type="project" value="UniProtKB-UniRule"/>
</dbReference>
<evidence type="ECO:0000259" key="8">
    <source>
        <dbReference type="PROSITE" id="PS50011"/>
    </source>
</evidence>
<dbReference type="FunFam" id="3.30.200.20:FF:000042">
    <property type="entry name" value="Aurora kinase A"/>
    <property type="match status" value="1"/>
</dbReference>
<feature type="compositionally biased region" description="Acidic residues" evidence="7">
    <location>
        <begin position="494"/>
        <end position="503"/>
    </location>
</feature>
<reference evidence="9" key="1">
    <citation type="submission" date="2021-03" db="EMBL/GenBank/DDBJ databases">
        <title>Chromosome level genome of the anhydrobiotic midge Polypedilum vanderplanki.</title>
        <authorList>
            <person name="Yoshida Y."/>
            <person name="Kikawada T."/>
            <person name="Gusev O."/>
        </authorList>
    </citation>
    <scope>NUCLEOTIDE SEQUENCE</scope>
    <source>
        <strain evidence="9">NIAS01</strain>
        <tissue evidence="9">Whole body or cell culture</tissue>
    </source>
</reference>
<dbReference type="SUPFAM" id="SSF56112">
    <property type="entry name" value="Protein kinase-like (PK-like)"/>
    <property type="match status" value="1"/>
</dbReference>
<evidence type="ECO:0000256" key="2">
    <source>
        <dbReference type="ARBA" id="ARBA00022679"/>
    </source>
</evidence>
<dbReference type="Gene3D" id="1.10.510.10">
    <property type="entry name" value="Transferase(Phosphotransferase) domain 1"/>
    <property type="match status" value="1"/>
</dbReference>
<gene>
    <name evidence="9" type="ORF">PVAND_016296</name>
</gene>
<feature type="binding site" evidence="6">
    <location>
        <position position="33"/>
    </location>
    <ligand>
        <name>ATP</name>
        <dbReference type="ChEBI" id="CHEBI:30616"/>
    </ligand>
</feature>
<keyword evidence="10" id="KW-1185">Reference proteome</keyword>
<dbReference type="PANTHER" id="PTHR24355">
    <property type="entry name" value="G PROTEIN-COUPLED RECEPTOR KINASE/RIBOSOMAL PROTEIN S6 KINASE"/>
    <property type="match status" value="1"/>
</dbReference>
<organism evidence="9 10">
    <name type="scientific">Polypedilum vanderplanki</name>
    <name type="common">Sleeping chironomid midge</name>
    <dbReference type="NCBI Taxonomy" id="319348"/>
    <lineage>
        <taxon>Eukaryota</taxon>
        <taxon>Metazoa</taxon>
        <taxon>Ecdysozoa</taxon>
        <taxon>Arthropoda</taxon>
        <taxon>Hexapoda</taxon>
        <taxon>Insecta</taxon>
        <taxon>Pterygota</taxon>
        <taxon>Neoptera</taxon>
        <taxon>Endopterygota</taxon>
        <taxon>Diptera</taxon>
        <taxon>Nematocera</taxon>
        <taxon>Chironomoidea</taxon>
        <taxon>Chironomidae</taxon>
        <taxon>Chironominae</taxon>
        <taxon>Polypedilum</taxon>
        <taxon>Polypedilum</taxon>
    </lineage>
</organism>
<dbReference type="PROSITE" id="PS00108">
    <property type="entry name" value="PROTEIN_KINASE_ST"/>
    <property type="match status" value="1"/>
</dbReference>
<dbReference type="PROSITE" id="PS00107">
    <property type="entry name" value="PROTEIN_KINASE_ATP"/>
    <property type="match status" value="1"/>
</dbReference>
<dbReference type="SMART" id="SM00220">
    <property type="entry name" value="S_TKc"/>
    <property type="match status" value="1"/>
</dbReference>
<evidence type="ECO:0000313" key="10">
    <source>
        <dbReference type="Proteomes" id="UP001107558"/>
    </source>
</evidence>
<evidence type="ECO:0000256" key="5">
    <source>
        <dbReference type="ARBA" id="ARBA00022840"/>
    </source>
</evidence>
<proteinExistence type="predicted"/>
<dbReference type="PANTHER" id="PTHR24355:SF18">
    <property type="entry name" value="G PROTEIN-COUPLED RECEPTOR KINASE"/>
    <property type="match status" value="1"/>
</dbReference>
<dbReference type="InterPro" id="IPR000719">
    <property type="entry name" value="Prot_kinase_dom"/>
</dbReference>
<keyword evidence="2" id="KW-0808">Transferase</keyword>
<protein>
    <recommendedName>
        <fullName evidence="8">Protein kinase domain-containing protein</fullName>
    </recommendedName>
</protein>
<evidence type="ECO:0000256" key="1">
    <source>
        <dbReference type="ARBA" id="ARBA00022527"/>
    </source>
</evidence>
<comment type="caution">
    <text evidence="9">The sequence shown here is derived from an EMBL/GenBank/DDBJ whole genome shotgun (WGS) entry which is preliminary data.</text>
</comment>
<keyword evidence="1" id="KW-0723">Serine/threonine-protein kinase</keyword>
<feature type="region of interest" description="Disordered" evidence="7">
    <location>
        <begin position="491"/>
        <end position="510"/>
    </location>
</feature>
<feature type="domain" description="Protein kinase" evidence="8">
    <location>
        <begin position="4"/>
        <end position="253"/>
    </location>
</feature>
<dbReference type="Pfam" id="PF00069">
    <property type="entry name" value="Pkinase"/>
    <property type="match status" value="1"/>
</dbReference>
<dbReference type="InterPro" id="IPR011009">
    <property type="entry name" value="Kinase-like_dom_sf"/>
</dbReference>
<dbReference type="OrthoDB" id="10252171at2759"/>
<name>A0A9J6BFU1_POLVA</name>
<dbReference type="AlphaFoldDB" id="A0A9J6BFU1"/>
<evidence type="ECO:0000313" key="9">
    <source>
        <dbReference type="EMBL" id="KAG5668355.1"/>
    </source>
</evidence>
<dbReference type="InterPro" id="IPR008271">
    <property type="entry name" value="Ser/Thr_kinase_AS"/>
</dbReference>
<sequence length="528" mass="61414">MENYQIYQHIGRGGFGEVCLAEEKKTKTMVAMKFIDKNTLNKSNTNRLILKEASMQKSINSKFVIKLIDTFTNYRDYILVLELAETDLFYLIHKHKKYTYKDSIIIFIHILCGIEAVHSLDIVHRDIKPENILLVKGTAKIADFGLAAYVKQGRNEVAGSYGYRAPEIIKNFTYGNKVDFFSIGCVFYELLTQTFAFVGRDRNPKESDQNCCLARIYPHEKLSIENMRVIQELCDKDPEKRLTDINLIASKVLTIEESLDEYKSAKINCIISSRIPKKNIDQVESEFNHLFSNNKTFEANSKGAQTDHFSQKHFKNISVQTDLNEQQPVIIQLQHMENIPMDIEILQEIPKENIDHDEPFEEIEIANESDKTEEELSRMDNESIHKFFALKMIRHGKAQYECNYESCKSKQRGTILKNTNNKDQHIRRHVDKITKKHTYLEELRKISSFTMHHVKRYEKNASNVIDLMSNSDEKKEIKTIDFVSDYSDAKNESVDVDQEENESGQEVGKYHPDAIWASSIEKKNLFFR</sequence>
<evidence type="ECO:0000256" key="4">
    <source>
        <dbReference type="ARBA" id="ARBA00022777"/>
    </source>
</evidence>
<keyword evidence="4" id="KW-0418">Kinase</keyword>
<evidence type="ECO:0000256" key="7">
    <source>
        <dbReference type="SAM" id="MobiDB-lite"/>
    </source>
</evidence>